<dbReference type="RefSeq" id="WP_126272849.1">
    <property type="nucleotide sequence ID" value="NZ_CP034463.1"/>
</dbReference>
<evidence type="ECO:0000313" key="2">
    <source>
        <dbReference type="EMBL" id="AZP18725.1"/>
    </source>
</evidence>
<evidence type="ECO:0000259" key="1">
    <source>
        <dbReference type="Pfam" id="PF00542"/>
    </source>
</evidence>
<dbReference type="SUPFAM" id="SSF54736">
    <property type="entry name" value="ClpS-like"/>
    <property type="match status" value="1"/>
</dbReference>
<dbReference type="Pfam" id="PF00542">
    <property type="entry name" value="Ribosomal_L12"/>
    <property type="match status" value="1"/>
</dbReference>
<dbReference type="InterPro" id="IPR013823">
    <property type="entry name" value="Ribosomal_bL12_C"/>
</dbReference>
<dbReference type="EMBL" id="CP034463">
    <property type="protein sequence ID" value="AZP18725.1"/>
    <property type="molecule type" value="Genomic_DNA"/>
</dbReference>
<keyword evidence="3" id="KW-1185">Reference proteome</keyword>
<dbReference type="GO" id="GO:0003735">
    <property type="term" value="F:structural constituent of ribosome"/>
    <property type="evidence" value="ECO:0007669"/>
    <property type="project" value="InterPro"/>
</dbReference>
<dbReference type="GO" id="GO:0005840">
    <property type="term" value="C:ribosome"/>
    <property type="evidence" value="ECO:0007669"/>
    <property type="project" value="UniProtKB-KW"/>
</dbReference>
<name>A0A3Q9BX47_9ACTN</name>
<evidence type="ECO:0000313" key="3">
    <source>
        <dbReference type="Proteomes" id="UP000280197"/>
    </source>
</evidence>
<organism evidence="2 3">
    <name type="scientific">Streptomyces aquilus</name>
    <dbReference type="NCBI Taxonomy" id="2548456"/>
    <lineage>
        <taxon>Bacteria</taxon>
        <taxon>Bacillati</taxon>
        <taxon>Actinomycetota</taxon>
        <taxon>Actinomycetes</taxon>
        <taxon>Kitasatosporales</taxon>
        <taxon>Streptomycetaceae</taxon>
        <taxon>Streptomyces</taxon>
    </lineage>
</organism>
<dbReference type="GO" id="GO:0006412">
    <property type="term" value="P:translation"/>
    <property type="evidence" value="ECO:0007669"/>
    <property type="project" value="InterPro"/>
</dbReference>
<dbReference type="InterPro" id="IPR014719">
    <property type="entry name" value="Ribosomal_bL12_C/ClpS-like"/>
</dbReference>
<dbReference type="Proteomes" id="UP000280197">
    <property type="component" value="Chromosome"/>
</dbReference>
<accession>A0A3Q9BX47</accession>
<keyword evidence="2" id="KW-0689">Ribosomal protein</keyword>
<feature type="domain" description="Large ribosomal subunit protein bL12 C-terminal" evidence="1">
    <location>
        <begin position="20"/>
        <end position="83"/>
    </location>
</feature>
<sequence>MSDEEGTEYYTLICDDPSHEVVLVDCGAREMDVVLAVRKVTGQSLWHSRELARQAPVTLLGGLSAYRAQSSVAVLQSAGARAEWRQEAEPGERAVPSP</sequence>
<gene>
    <name evidence="2" type="ORF">EJC51_23185</name>
</gene>
<reference evidence="2 3" key="1">
    <citation type="submission" date="2018-12" db="EMBL/GenBank/DDBJ databases">
        <authorList>
            <person name="Li K."/>
        </authorList>
    </citation>
    <scope>NUCLEOTIDE SEQUENCE [LARGE SCALE GENOMIC DNA]</scope>
    <source>
        <strain evidence="3">CR22</strain>
    </source>
</reference>
<dbReference type="AlphaFoldDB" id="A0A3Q9BX47"/>
<proteinExistence type="predicted"/>
<dbReference type="Gene3D" id="3.30.1390.10">
    <property type="match status" value="1"/>
</dbReference>
<keyword evidence="2" id="KW-0687">Ribonucleoprotein</keyword>
<dbReference type="KEGG" id="saqu:EJC51_23185"/>
<protein>
    <submittedName>
        <fullName evidence="2">Ribosomal protein L7/L12</fullName>
    </submittedName>
</protein>